<organism evidence="1">
    <name type="scientific">Helicoverpa armigera nucleopolyhedrovirus</name>
    <dbReference type="NCBI Taxonomy" id="51313"/>
    <lineage>
        <taxon>Viruses</taxon>
        <taxon>Viruses incertae sedis</taxon>
        <taxon>Naldaviricetes</taxon>
        <taxon>Lefavirales</taxon>
        <taxon>Baculoviridae</taxon>
        <taxon>Alphabaculovirus</taxon>
        <taxon>Alphabaculovirus helarmigerae</taxon>
    </lineage>
</organism>
<dbReference type="EMBL" id="MK507817">
    <property type="protein sequence ID" value="QBM79109.1"/>
    <property type="molecule type" value="Genomic_DNA"/>
</dbReference>
<protein>
    <submittedName>
        <fullName evidence="1">Uncharacterized protein</fullName>
    </submittedName>
</protein>
<reference evidence="1" key="1">
    <citation type="submission" date="2019-02" db="EMBL/GenBank/DDBJ databases">
        <title>Whole genome sequence analysis of the Helicoverpa armigera single nucleopolyhedrovirus isolated from unreported host Heliothis peltigera.</title>
        <authorList>
            <person name="Eroglu G.B."/>
            <person name="Inan C."/>
            <person name="Demirbag Z."/>
        </authorList>
    </citation>
    <scope>NUCLEOTIDE SEQUENCE</scope>
    <source>
        <strain evidence="1">HearNPV-TR</strain>
    </source>
</reference>
<accession>A0A482EUF7</accession>
<evidence type="ECO:0000313" key="1">
    <source>
        <dbReference type="EMBL" id="QBM79109.1"/>
    </source>
</evidence>
<name>A0A482EUF7_9ABAC</name>
<sequence length="293" mass="35425">MILCHTTMLPSYFWKMSAHFKMHCIVALRSRPKKTTRQQWRDKQLAAVFRYHKKIYVLKNLLYKLNNNVTPTIEEYRENGESTICNTAHKLLHAVKHRIQLKINKLRKKAVLHSKPIQKRFSLTRYDRDLECSMPRRRSVRSLDSDRKYKVFEKNVYPIDVSRKVLPKKLDFKTNRFLFMDLMNVRKKHFDDNDSDEENDDNENISEQVRDILSHIRYLRFQQAKDQIRSVINFKLENNKSFLLAMILEPLIDQYNSDFVFIKILQNSKYYNHFSLDDIDDGSYRDRLDDYFI</sequence>
<proteinExistence type="predicted"/>